<organism evidence="2 3">
    <name type="scientific">Pontibacillus marinus BH030004 = DSM 16465</name>
    <dbReference type="NCBI Taxonomy" id="1385511"/>
    <lineage>
        <taxon>Bacteria</taxon>
        <taxon>Bacillati</taxon>
        <taxon>Bacillota</taxon>
        <taxon>Bacilli</taxon>
        <taxon>Bacillales</taxon>
        <taxon>Bacillaceae</taxon>
        <taxon>Pontibacillus</taxon>
    </lineage>
</organism>
<protein>
    <recommendedName>
        <fullName evidence="4">Accessory Sec system S-layer assembly protein</fullName>
    </recommendedName>
</protein>
<proteinExistence type="predicted"/>
<dbReference type="OrthoDB" id="1907642at2"/>
<evidence type="ECO:0000313" key="3">
    <source>
        <dbReference type="Proteomes" id="UP000030403"/>
    </source>
</evidence>
<name>A0A0A5FWK2_9BACI</name>
<dbReference type="STRING" id="1385511.GCA_000425225_00888"/>
<dbReference type="InterPro" id="IPR030910">
    <property type="entry name" value="SLAP_dom"/>
</dbReference>
<accession>A0A0A5FWK2</accession>
<gene>
    <name evidence="2" type="ORF">N783_11455</name>
</gene>
<feature type="compositionally biased region" description="Basic residues" evidence="1">
    <location>
        <begin position="1"/>
        <end position="10"/>
    </location>
</feature>
<feature type="compositionally biased region" description="Acidic residues" evidence="1">
    <location>
        <begin position="27"/>
        <end position="43"/>
    </location>
</feature>
<keyword evidence="3" id="KW-1185">Reference proteome</keyword>
<feature type="region of interest" description="Disordered" evidence="1">
    <location>
        <begin position="1"/>
        <end position="47"/>
    </location>
</feature>
<dbReference type="NCBIfam" id="TIGR04399">
    <property type="entry name" value="acc_Sec_SLAP"/>
    <property type="match status" value="1"/>
</dbReference>
<dbReference type="RefSeq" id="WP_027445465.1">
    <property type="nucleotide sequence ID" value="NZ_AULJ01000008.1"/>
</dbReference>
<dbReference type="Proteomes" id="UP000030403">
    <property type="component" value="Unassembled WGS sequence"/>
</dbReference>
<dbReference type="AlphaFoldDB" id="A0A0A5FWK2"/>
<dbReference type="NCBIfam" id="TIGR04398">
    <property type="entry name" value="SLAP_DUP"/>
    <property type="match status" value="2"/>
</dbReference>
<evidence type="ECO:0000313" key="2">
    <source>
        <dbReference type="EMBL" id="KGX85166.1"/>
    </source>
</evidence>
<dbReference type="eggNOG" id="ENOG502Z9IH">
    <property type="taxonomic scope" value="Bacteria"/>
</dbReference>
<evidence type="ECO:0008006" key="4">
    <source>
        <dbReference type="Google" id="ProtNLM"/>
    </source>
</evidence>
<evidence type="ECO:0000256" key="1">
    <source>
        <dbReference type="SAM" id="MobiDB-lite"/>
    </source>
</evidence>
<dbReference type="InterPro" id="IPR030911">
    <property type="entry name" value="Sec_acc_SLAP"/>
</dbReference>
<sequence>MFNPFKRKKQEQKQEIRTNDSTVSADELLDEVQEESSNEEVETELSLHPSWKLDEEQMYVYRFMNNEHPPLKPNQISLGGFELNKLENQAAVGAFVRNSLSKKINFNNTTVLLIDENGTKLGRKEFDLSKLGELPARSSRPFIFIFGENDLFVPLEDIPAEGWKLAFELKKPAQKHSLDLADSWQKSMANEEIESLQKFTESLEPPKSGEVNFLGLKAVQNDNGDLHVTMLIRNGSEKSINLQQLPLHVEDASGEVIAKGGFQLEDFEVKANTSKPWTFIFPRAMIDKEEIDLSNWKAYPKQ</sequence>
<reference evidence="2 3" key="1">
    <citation type="submission" date="2013-08" db="EMBL/GenBank/DDBJ databases">
        <authorList>
            <person name="Huang J."/>
            <person name="Wang G."/>
        </authorList>
    </citation>
    <scope>NUCLEOTIDE SEQUENCE [LARGE SCALE GENOMIC DNA]</scope>
    <source>
        <strain evidence="2 3">BH030004</strain>
    </source>
</reference>
<comment type="caution">
    <text evidence="2">The sequence shown here is derived from an EMBL/GenBank/DDBJ whole genome shotgun (WGS) entry which is preliminary data.</text>
</comment>
<dbReference type="EMBL" id="AVPF01000043">
    <property type="protein sequence ID" value="KGX85166.1"/>
    <property type="molecule type" value="Genomic_DNA"/>
</dbReference>